<feature type="non-terminal residue" evidence="12">
    <location>
        <position position="74"/>
    </location>
</feature>
<accession>A0A0D7ARY7</accession>
<evidence type="ECO:0000256" key="2">
    <source>
        <dbReference type="ARBA" id="ARBA00001947"/>
    </source>
</evidence>
<evidence type="ECO:0000313" key="12">
    <source>
        <dbReference type="EMBL" id="KIY53583.1"/>
    </source>
</evidence>
<dbReference type="Pfam" id="PF00293">
    <property type="entry name" value="NUDIX"/>
    <property type="match status" value="1"/>
</dbReference>
<evidence type="ECO:0000256" key="4">
    <source>
        <dbReference type="ARBA" id="ARBA00012381"/>
    </source>
</evidence>
<dbReference type="Proteomes" id="UP000054144">
    <property type="component" value="Unassembled WGS sequence"/>
</dbReference>
<dbReference type="InterPro" id="IPR020476">
    <property type="entry name" value="Nudix_hydrolase"/>
</dbReference>
<evidence type="ECO:0000256" key="10">
    <source>
        <dbReference type="RuleBase" id="RU003476"/>
    </source>
</evidence>
<dbReference type="InterPro" id="IPR015797">
    <property type="entry name" value="NUDIX_hydrolase-like_dom_sf"/>
</dbReference>
<keyword evidence="8" id="KW-0520">NAD</keyword>
<dbReference type="OrthoDB" id="10249612at2759"/>
<organism evidence="12 13">
    <name type="scientific">Fistulina hepatica ATCC 64428</name>
    <dbReference type="NCBI Taxonomy" id="1128425"/>
    <lineage>
        <taxon>Eukaryota</taxon>
        <taxon>Fungi</taxon>
        <taxon>Dikarya</taxon>
        <taxon>Basidiomycota</taxon>
        <taxon>Agaricomycotina</taxon>
        <taxon>Agaricomycetes</taxon>
        <taxon>Agaricomycetidae</taxon>
        <taxon>Agaricales</taxon>
        <taxon>Fistulinaceae</taxon>
        <taxon>Fistulina</taxon>
    </lineage>
</organism>
<feature type="non-terminal residue" evidence="12">
    <location>
        <position position="1"/>
    </location>
</feature>
<dbReference type="GO" id="GO:0046872">
    <property type="term" value="F:metal ion binding"/>
    <property type="evidence" value="ECO:0007669"/>
    <property type="project" value="UniProtKB-KW"/>
</dbReference>
<dbReference type="PRINTS" id="PR00502">
    <property type="entry name" value="NUDIXFAMILY"/>
</dbReference>
<dbReference type="Gene3D" id="3.90.79.10">
    <property type="entry name" value="Nucleoside Triphosphate Pyrophosphohydrolase"/>
    <property type="match status" value="1"/>
</dbReference>
<dbReference type="GO" id="GO:0019677">
    <property type="term" value="P:NAD+ catabolic process"/>
    <property type="evidence" value="ECO:0007669"/>
    <property type="project" value="TreeGrafter"/>
</dbReference>
<dbReference type="GO" id="GO:0006742">
    <property type="term" value="P:NADP+ catabolic process"/>
    <property type="evidence" value="ECO:0007669"/>
    <property type="project" value="TreeGrafter"/>
</dbReference>
<name>A0A0D7ARY7_9AGAR</name>
<dbReference type="PANTHER" id="PTHR42904:SF6">
    <property type="entry name" value="NAD-CAPPED RNA HYDROLASE NUDT12"/>
    <property type="match status" value="1"/>
</dbReference>
<evidence type="ECO:0000256" key="3">
    <source>
        <dbReference type="ARBA" id="ARBA00009595"/>
    </source>
</evidence>
<dbReference type="PANTHER" id="PTHR42904">
    <property type="entry name" value="NUDIX HYDROLASE, NUDC SUBFAMILY"/>
    <property type="match status" value="1"/>
</dbReference>
<evidence type="ECO:0000259" key="11">
    <source>
        <dbReference type="PROSITE" id="PS51462"/>
    </source>
</evidence>
<dbReference type="GO" id="GO:0005777">
    <property type="term" value="C:peroxisome"/>
    <property type="evidence" value="ECO:0007669"/>
    <property type="project" value="TreeGrafter"/>
</dbReference>
<comment type="cofactor">
    <cofactor evidence="1">
        <name>Mg(2+)</name>
        <dbReference type="ChEBI" id="CHEBI:18420"/>
    </cofactor>
</comment>
<dbReference type="AlphaFoldDB" id="A0A0D7ARY7"/>
<proteinExistence type="inferred from homology"/>
<feature type="domain" description="Nudix hydrolase" evidence="11">
    <location>
        <begin position="1"/>
        <end position="74"/>
    </location>
</feature>
<evidence type="ECO:0000256" key="5">
    <source>
        <dbReference type="ARBA" id="ARBA00022723"/>
    </source>
</evidence>
<dbReference type="EC" id="3.6.1.22" evidence="4"/>
<dbReference type="InterPro" id="IPR000086">
    <property type="entry name" value="NUDIX_hydrolase_dom"/>
</dbReference>
<dbReference type="SUPFAM" id="SSF55811">
    <property type="entry name" value="Nudix"/>
    <property type="match status" value="1"/>
</dbReference>
<keyword evidence="6 10" id="KW-0378">Hydrolase</keyword>
<dbReference type="PROSITE" id="PS51462">
    <property type="entry name" value="NUDIX"/>
    <property type="match status" value="1"/>
</dbReference>
<evidence type="ECO:0000313" key="13">
    <source>
        <dbReference type="Proteomes" id="UP000054144"/>
    </source>
</evidence>
<gene>
    <name evidence="12" type="ORF">FISHEDRAFT_8043</name>
</gene>
<evidence type="ECO:0000256" key="9">
    <source>
        <dbReference type="ARBA" id="ARBA00023679"/>
    </source>
</evidence>
<dbReference type="EMBL" id="KN881606">
    <property type="protein sequence ID" value="KIY53583.1"/>
    <property type="molecule type" value="Genomic_DNA"/>
</dbReference>
<keyword evidence="13" id="KW-1185">Reference proteome</keyword>
<evidence type="ECO:0000256" key="8">
    <source>
        <dbReference type="ARBA" id="ARBA00023027"/>
    </source>
</evidence>
<keyword evidence="7" id="KW-0460">Magnesium</keyword>
<protein>
    <recommendedName>
        <fullName evidence="4">NAD(+) diphosphatase</fullName>
        <ecNumber evidence="4">3.6.1.22</ecNumber>
    </recommendedName>
</protein>
<evidence type="ECO:0000256" key="7">
    <source>
        <dbReference type="ARBA" id="ARBA00022842"/>
    </source>
</evidence>
<dbReference type="PROSITE" id="PS00893">
    <property type="entry name" value="NUDIX_BOX"/>
    <property type="match status" value="1"/>
</dbReference>
<keyword evidence="5" id="KW-0479">Metal-binding</keyword>
<comment type="cofactor">
    <cofactor evidence="2">
        <name>Zn(2+)</name>
        <dbReference type="ChEBI" id="CHEBI:29105"/>
    </cofactor>
</comment>
<dbReference type="InterPro" id="IPR049734">
    <property type="entry name" value="NudC-like_C"/>
</dbReference>
<dbReference type="GO" id="GO:0035529">
    <property type="term" value="F:NADH pyrophosphatase activity"/>
    <property type="evidence" value="ECO:0007669"/>
    <property type="project" value="TreeGrafter"/>
</dbReference>
<evidence type="ECO:0000256" key="6">
    <source>
        <dbReference type="ARBA" id="ARBA00022801"/>
    </source>
</evidence>
<dbReference type="GO" id="GO:0005829">
    <property type="term" value="C:cytosol"/>
    <property type="evidence" value="ECO:0007669"/>
    <property type="project" value="TreeGrafter"/>
</dbReference>
<comment type="catalytic activity">
    <reaction evidence="9">
        <text>a 5'-end NAD(+)-phospho-ribonucleoside in mRNA + H2O = a 5'-end phospho-adenosine-phospho-ribonucleoside in mRNA + beta-nicotinamide D-ribonucleotide + 2 H(+)</text>
        <dbReference type="Rhea" id="RHEA:60876"/>
        <dbReference type="Rhea" id="RHEA-COMP:15698"/>
        <dbReference type="Rhea" id="RHEA-COMP:15719"/>
        <dbReference type="ChEBI" id="CHEBI:14649"/>
        <dbReference type="ChEBI" id="CHEBI:15377"/>
        <dbReference type="ChEBI" id="CHEBI:15378"/>
        <dbReference type="ChEBI" id="CHEBI:144029"/>
        <dbReference type="ChEBI" id="CHEBI:144051"/>
    </reaction>
    <physiologicalReaction direction="left-to-right" evidence="9">
        <dbReference type="Rhea" id="RHEA:60877"/>
    </physiologicalReaction>
</comment>
<dbReference type="CDD" id="cd03429">
    <property type="entry name" value="NUDIX_NADH_pyrophosphatase_Nudt13"/>
    <property type="match status" value="1"/>
</dbReference>
<comment type="similarity">
    <text evidence="3">Belongs to the Nudix hydrolase family. NudC subfamily.</text>
</comment>
<reference evidence="12 13" key="1">
    <citation type="journal article" date="2015" name="Fungal Genet. Biol.">
        <title>Evolution of novel wood decay mechanisms in Agaricales revealed by the genome sequences of Fistulina hepatica and Cylindrobasidium torrendii.</title>
        <authorList>
            <person name="Floudas D."/>
            <person name="Held B.W."/>
            <person name="Riley R."/>
            <person name="Nagy L.G."/>
            <person name="Koehler G."/>
            <person name="Ransdell A.S."/>
            <person name="Younus H."/>
            <person name="Chow J."/>
            <person name="Chiniquy J."/>
            <person name="Lipzen A."/>
            <person name="Tritt A."/>
            <person name="Sun H."/>
            <person name="Haridas S."/>
            <person name="LaButti K."/>
            <person name="Ohm R.A."/>
            <person name="Kues U."/>
            <person name="Blanchette R.A."/>
            <person name="Grigoriev I.V."/>
            <person name="Minto R.E."/>
            <person name="Hibbett D.S."/>
        </authorList>
    </citation>
    <scope>NUCLEOTIDE SEQUENCE [LARGE SCALE GENOMIC DNA]</scope>
    <source>
        <strain evidence="12 13">ATCC 64428</strain>
    </source>
</reference>
<dbReference type="InterPro" id="IPR020084">
    <property type="entry name" value="NUDIX_hydrolase_CS"/>
</dbReference>
<dbReference type="InterPro" id="IPR050241">
    <property type="entry name" value="NAD-cap_RNA_hydrolase_NudC"/>
</dbReference>
<sequence>FYSALAGFMEPGESLEDAVVREMWEEAGVKVWNVRYHSGQPWPFPANLMLGFYARADASQPVRVDLDNELAGTS</sequence>
<evidence type="ECO:0000256" key="1">
    <source>
        <dbReference type="ARBA" id="ARBA00001946"/>
    </source>
</evidence>